<dbReference type="PANTHER" id="PTHR47160:SF10">
    <property type="entry name" value="MULE TRANSPOSASE DOMAIN-CONTAINING PROTEIN"/>
    <property type="match status" value="1"/>
</dbReference>
<reference evidence="7 8" key="1">
    <citation type="journal article" date="2011" name="Science">
        <title>The ecoresponsive genome of Daphnia pulex.</title>
        <authorList>
            <person name="Colbourne J.K."/>
            <person name="Pfrender M.E."/>
            <person name="Gilbert D."/>
            <person name="Thomas W.K."/>
            <person name="Tucker A."/>
            <person name="Oakley T.H."/>
            <person name="Tokishita S."/>
            <person name="Aerts A."/>
            <person name="Arnold G.J."/>
            <person name="Basu M.K."/>
            <person name="Bauer D.J."/>
            <person name="Caceres C.E."/>
            <person name="Carmel L."/>
            <person name="Casola C."/>
            <person name="Choi J.H."/>
            <person name="Detter J.C."/>
            <person name="Dong Q."/>
            <person name="Dusheyko S."/>
            <person name="Eads B.D."/>
            <person name="Frohlich T."/>
            <person name="Geiler-Samerotte K.A."/>
            <person name="Gerlach D."/>
            <person name="Hatcher P."/>
            <person name="Jogdeo S."/>
            <person name="Krijgsveld J."/>
            <person name="Kriventseva E.V."/>
            <person name="Kultz D."/>
            <person name="Laforsch C."/>
            <person name="Lindquist E."/>
            <person name="Lopez J."/>
            <person name="Manak J.R."/>
            <person name="Muller J."/>
            <person name="Pangilinan J."/>
            <person name="Patwardhan R.P."/>
            <person name="Pitluck S."/>
            <person name="Pritham E.J."/>
            <person name="Rechtsteiner A."/>
            <person name="Rho M."/>
            <person name="Rogozin I.B."/>
            <person name="Sakarya O."/>
            <person name="Salamov A."/>
            <person name="Schaack S."/>
            <person name="Shapiro H."/>
            <person name="Shiga Y."/>
            <person name="Skalitzky C."/>
            <person name="Smith Z."/>
            <person name="Souvorov A."/>
            <person name="Sung W."/>
            <person name="Tang Z."/>
            <person name="Tsuchiya D."/>
            <person name="Tu H."/>
            <person name="Vos H."/>
            <person name="Wang M."/>
            <person name="Wolf Y.I."/>
            <person name="Yamagata H."/>
            <person name="Yamada T."/>
            <person name="Ye Y."/>
            <person name="Shaw J.R."/>
            <person name="Andrews J."/>
            <person name="Crease T.J."/>
            <person name="Tang H."/>
            <person name="Lucas S.M."/>
            <person name="Robertson H.M."/>
            <person name="Bork P."/>
            <person name="Koonin E.V."/>
            <person name="Zdobnov E.M."/>
            <person name="Grigoriev I.V."/>
            <person name="Lynch M."/>
            <person name="Boore J.L."/>
        </authorList>
    </citation>
    <scope>NUCLEOTIDE SEQUENCE [LARGE SCALE GENOMIC DNA]</scope>
</reference>
<dbReference type="InterPro" id="IPR001841">
    <property type="entry name" value="Znf_RING"/>
</dbReference>
<proteinExistence type="predicted"/>
<dbReference type="SUPFAM" id="SSF57850">
    <property type="entry name" value="RING/U-box"/>
    <property type="match status" value="1"/>
</dbReference>
<dbReference type="InterPro" id="IPR017907">
    <property type="entry name" value="Znf_RING_CS"/>
</dbReference>
<dbReference type="HOGENOM" id="CLU_408411_0_0_1"/>
<dbReference type="InParanoid" id="E9HJK5"/>
<dbReference type="KEGG" id="dpx:DAPPUDRAFT_330437"/>
<dbReference type="OMA" id="HSEDEPN"/>
<feature type="compositionally biased region" description="Gly residues" evidence="5">
    <location>
        <begin position="415"/>
        <end position="445"/>
    </location>
</feature>
<feature type="region of interest" description="Disordered" evidence="5">
    <location>
        <begin position="363"/>
        <end position="483"/>
    </location>
</feature>
<keyword evidence="8" id="KW-1185">Reference proteome</keyword>
<feature type="domain" description="RING-type" evidence="6">
    <location>
        <begin position="609"/>
        <end position="645"/>
    </location>
</feature>
<dbReference type="AlphaFoldDB" id="E9HJK5"/>
<name>E9HJK5_DAPPU</name>
<evidence type="ECO:0000256" key="4">
    <source>
        <dbReference type="PROSITE-ProRule" id="PRU00175"/>
    </source>
</evidence>
<keyword evidence="1" id="KW-0479">Metal-binding</keyword>
<evidence type="ECO:0000313" key="7">
    <source>
        <dbReference type="EMBL" id="EFX68109.1"/>
    </source>
</evidence>
<dbReference type="InterPro" id="IPR013083">
    <property type="entry name" value="Znf_RING/FYVE/PHD"/>
</dbReference>
<dbReference type="Pfam" id="PF13920">
    <property type="entry name" value="zf-C3HC4_3"/>
    <property type="match status" value="1"/>
</dbReference>
<feature type="compositionally biased region" description="Gly residues" evidence="5">
    <location>
        <begin position="380"/>
        <end position="394"/>
    </location>
</feature>
<accession>E9HJK5</accession>
<dbReference type="GO" id="GO:0008270">
    <property type="term" value="F:zinc ion binding"/>
    <property type="evidence" value="ECO:0007669"/>
    <property type="project" value="UniProtKB-KW"/>
</dbReference>
<protein>
    <recommendedName>
        <fullName evidence="6">RING-type domain-containing protein</fullName>
    </recommendedName>
</protein>
<dbReference type="Proteomes" id="UP000000305">
    <property type="component" value="Unassembled WGS sequence"/>
</dbReference>
<feature type="compositionally biased region" description="Gly residues" evidence="5">
    <location>
        <begin position="465"/>
        <end position="483"/>
    </location>
</feature>
<evidence type="ECO:0000256" key="3">
    <source>
        <dbReference type="ARBA" id="ARBA00022833"/>
    </source>
</evidence>
<dbReference type="SMART" id="SM00184">
    <property type="entry name" value="RING"/>
    <property type="match status" value="1"/>
</dbReference>
<dbReference type="PROSITE" id="PS00518">
    <property type="entry name" value="ZF_RING_1"/>
    <property type="match status" value="1"/>
</dbReference>
<dbReference type="PROSITE" id="PS50089">
    <property type="entry name" value="ZF_RING_2"/>
    <property type="match status" value="1"/>
</dbReference>
<dbReference type="STRING" id="6669.E9HJK5"/>
<dbReference type="Pfam" id="PF10551">
    <property type="entry name" value="MULE"/>
    <property type="match status" value="1"/>
</dbReference>
<feature type="region of interest" description="Disordered" evidence="5">
    <location>
        <begin position="497"/>
        <end position="525"/>
    </location>
</feature>
<sequence length="673" mass="72883">MAAKTQALYEACLARLNEVCLQQTGRVPTPDLVVSDYELALLQAMSRAFPGARSRGCHYHSGAIYQYAVRIGLTAAYRDNEAVRRLIKMAIALALLPPRLVWDGFQVIQQCMEELPDNAGPETRVQLTQFLAYVRNFWLERIGPDRFCVYNDANRTNNLLEAQHRLFNAIVGLAHPAPWLFLEKLQEFGMLAVYDFLAVSAGRPVRATMRRQQGIRNRNLRRLLNNLDEDRITIREFLISAGNQFEFDDNNGGNNAGEFEDYYIPMEEARAAFEVLLFVGVLPGEHDDEGENDDGVEAIENDPTANLADEAAAEDPVDAAAAENPVDAATAENAVDAAAAENPVEAAAADNPHDAAAAVHEPAAAVVPGRGQRAERGQRAGRGGVGAGRGGVGAVHGDEELHRGGDLPPVRGRGQIAGRGQRAGSGGVGAGHGGVGAGRGGVGAGRGDEEPDQEEDLPPVRGRGQIAGRGQRAGRGGVGAGRGGVGAAEQAVVAAGRGQQAGLGDEEQGRGEDLPPADNLVDNDWEIPDDPEWARRLQEMFDRQTAQHLRRRDEIMERLQQDRLRRQQEEEILFEEEVAMMEVQEEIPFLAYNPAAIREINPEVADGTCTVCLDNQADHSLRPCQHIFCLNCIDTLRVTICPLCRERIADVVPVDPQAVVAANALLAINQPPN</sequence>
<evidence type="ECO:0000256" key="1">
    <source>
        <dbReference type="ARBA" id="ARBA00022723"/>
    </source>
</evidence>
<evidence type="ECO:0000256" key="5">
    <source>
        <dbReference type="SAM" id="MobiDB-lite"/>
    </source>
</evidence>
<dbReference type="EMBL" id="GL732662">
    <property type="protein sequence ID" value="EFX68109.1"/>
    <property type="molecule type" value="Genomic_DNA"/>
</dbReference>
<dbReference type="InterPro" id="IPR018289">
    <property type="entry name" value="MULE_transposase_dom"/>
</dbReference>
<keyword evidence="3" id="KW-0862">Zinc</keyword>
<organism evidence="7 8">
    <name type="scientific">Daphnia pulex</name>
    <name type="common">Water flea</name>
    <dbReference type="NCBI Taxonomy" id="6669"/>
    <lineage>
        <taxon>Eukaryota</taxon>
        <taxon>Metazoa</taxon>
        <taxon>Ecdysozoa</taxon>
        <taxon>Arthropoda</taxon>
        <taxon>Crustacea</taxon>
        <taxon>Branchiopoda</taxon>
        <taxon>Diplostraca</taxon>
        <taxon>Cladocera</taxon>
        <taxon>Anomopoda</taxon>
        <taxon>Daphniidae</taxon>
        <taxon>Daphnia</taxon>
    </lineage>
</organism>
<dbReference type="OrthoDB" id="90756at2759"/>
<dbReference type="PANTHER" id="PTHR47160">
    <property type="entry name" value="PUTATIVE-RELATED"/>
    <property type="match status" value="1"/>
</dbReference>
<evidence type="ECO:0000259" key="6">
    <source>
        <dbReference type="PROSITE" id="PS50089"/>
    </source>
</evidence>
<feature type="compositionally biased region" description="Basic and acidic residues" evidence="5">
    <location>
        <begin position="396"/>
        <end position="405"/>
    </location>
</feature>
<dbReference type="eggNOG" id="ENOG502S1BE">
    <property type="taxonomic scope" value="Eukaryota"/>
</dbReference>
<gene>
    <name evidence="7" type="ORF">DAPPUDRAFT_330437</name>
</gene>
<dbReference type="Gene3D" id="3.30.40.10">
    <property type="entry name" value="Zinc/RING finger domain, C3HC4 (zinc finger)"/>
    <property type="match status" value="1"/>
</dbReference>
<keyword evidence="2 4" id="KW-0863">Zinc-finger</keyword>
<evidence type="ECO:0000256" key="2">
    <source>
        <dbReference type="ARBA" id="ARBA00022771"/>
    </source>
</evidence>
<evidence type="ECO:0000313" key="8">
    <source>
        <dbReference type="Proteomes" id="UP000000305"/>
    </source>
</evidence>